<evidence type="ECO:0000313" key="2">
    <source>
        <dbReference type="EMBL" id="SLM24354.1"/>
    </source>
</evidence>
<organism evidence="2 3">
    <name type="scientific">Stenotrophomonas indicatrix</name>
    <dbReference type="NCBI Taxonomy" id="2045451"/>
    <lineage>
        <taxon>Bacteria</taxon>
        <taxon>Pseudomonadati</taxon>
        <taxon>Pseudomonadota</taxon>
        <taxon>Gammaproteobacteria</taxon>
        <taxon>Lysobacterales</taxon>
        <taxon>Lysobacteraceae</taxon>
        <taxon>Stenotrophomonas</taxon>
    </lineage>
</organism>
<gene>
    <name evidence="2" type="ORF">SAMN04488690_2075</name>
</gene>
<name>A0A1W1GYP9_9GAMM</name>
<feature type="domain" description="DUF1570" evidence="1">
    <location>
        <begin position="91"/>
        <end position="200"/>
    </location>
</feature>
<accession>A0A1W1GYP9</accession>
<evidence type="ECO:0000313" key="3">
    <source>
        <dbReference type="Proteomes" id="UP000191133"/>
    </source>
</evidence>
<dbReference type="AlphaFoldDB" id="A0A1W1GYP9"/>
<dbReference type="Pfam" id="PF07607">
    <property type="entry name" value="DUF1570"/>
    <property type="match status" value="1"/>
</dbReference>
<sequence length="250" mass="28191">MASRTPHFLIHSAANPQQTAAVGMAVEALHRSYAMTVGQRGTAGPFQLVLYRDQVDFKAHNRSSPWAEAYYRRPYAFAYPGEGDAPHQWMLHEVTHQLLAEASGLSPRRWMNEGMACYFGASRLSGGTLQVGTPDPAGYPVWWLSELRFDSAGRPRLENAPLPTLQQLVEDSGPPVAAHVNGYYLAWWSLVHFLMEGDDQAHRRQALLLLHRRGDPAAFQQLIGSYAEFEPRWHQHLRALARSQGERELH</sequence>
<proteinExistence type="predicted"/>
<protein>
    <recommendedName>
        <fullName evidence="1">DUF1570 domain-containing protein</fullName>
    </recommendedName>
</protein>
<evidence type="ECO:0000259" key="1">
    <source>
        <dbReference type="Pfam" id="PF07607"/>
    </source>
</evidence>
<dbReference type="EMBL" id="FWEU01000002">
    <property type="protein sequence ID" value="SLM24354.1"/>
    <property type="molecule type" value="Genomic_DNA"/>
</dbReference>
<dbReference type="InterPro" id="IPR011464">
    <property type="entry name" value="DUF1570"/>
</dbReference>
<dbReference type="Proteomes" id="UP000191133">
    <property type="component" value="Unassembled WGS sequence"/>
</dbReference>
<reference evidence="3" key="1">
    <citation type="submission" date="2016-10" db="EMBL/GenBank/DDBJ databases">
        <authorList>
            <person name="Varghese N."/>
        </authorList>
    </citation>
    <scope>NUCLEOTIDE SEQUENCE [LARGE SCALE GENOMIC DNA]</scope>
    <source>
        <strain evidence="3">92MFCol6.1</strain>
    </source>
</reference>